<organism evidence="1 2">
    <name type="scientific">Schizophyllum amplum</name>
    <dbReference type="NCBI Taxonomy" id="97359"/>
    <lineage>
        <taxon>Eukaryota</taxon>
        <taxon>Fungi</taxon>
        <taxon>Dikarya</taxon>
        <taxon>Basidiomycota</taxon>
        <taxon>Agaricomycotina</taxon>
        <taxon>Agaricomycetes</taxon>
        <taxon>Agaricomycetidae</taxon>
        <taxon>Agaricales</taxon>
        <taxon>Schizophyllaceae</taxon>
        <taxon>Schizophyllum</taxon>
    </lineage>
</organism>
<evidence type="ECO:0008006" key="3">
    <source>
        <dbReference type="Google" id="ProtNLM"/>
    </source>
</evidence>
<name>A0A550C4B3_9AGAR</name>
<dbReference type="OrthoDB" id="10591335at2759"/>
<proteinExistence type="predicted"/>
<dbReference type="Proteomes" id="UP000320762">
    <property type="component" value="Unassembled WGS sequence"/>
</dbReference>
<protein>
    <recommendedName>
        <fullName evidence="3">F-box domain-containing protein</fullName>
    </recommendedName>
</protein>
<sequence>MRVPQELINAIVSYVDHGDDLEILLNLLRASSQSTTTSVHLQAPATYAQLWAMVALSPNVLSTIHHLRITGQMSDIAQPEKLHLPAILDGCSSLRILHIDQCYEHWTYEFSGLEQRALYRAMQRPGLVALRLETSISVLPPSLKAMALSRVRQVDRPLAEFIGLDVGSSMATLEELRSDEMSLPFVRMMLKCAHPFRKLRRLLLTSGIYNAPDVRATPHLDYLFLRHESYQWPMYNLSHHTALRALHIQGPLVPTGFDSFGHVAAALRSLPAENPLEQFTLTIACSLREVDQMTEYWRELDELLSSEEHFAHLREVCIILRVREWLDGCVGPRLMTLMYGLTIMELVPKTSARRILRVYDGLWLRGPSDSLVLPPADQVVSP</sequence>
<reference evidence="1 2" key="1">
    <citation type="journal article" date="2019" name="New Phytol.">
        <title>Comparative genomics reveals unique wood-decay strategies and fruiting body development in the Schizophyllaceae.</title>
        <authorList>
            <person name="Almasi E."/>
            <person name="Sahu N."/>
            <person name="Krizsan K."/>
            <person name="Balint B."/>
            <person name="Kovacs G.M."/>
            <person name="Kiss B."/>
            <person name="Cseklye J."/>
            <person name="Drula E."/>
            <person name="Henrissat B."/>
            <person name="Nagy I."/>
            <person name="Chovatia M."/>
            <person name="Adam C."/>
            <person name="LaButti K."/>
            <person name="Lipzen A."/>
            <person name="Riley R."/>
            <person name="Grigoriev I.V."/>
            <person name="Nagy L.G."/>
        </authorList>
    </citation>
    <scope>NUCLEOTIDE SEQUENCE [LARGE SCALE GENOMIC DNA]</scope>
    <source>
        <strain evidence="1 2">NL-1724</strain>
    </source>
</reference>
<dbReference type="EMBL" id="VDMD01000027">
    <property type="protein sequence ID" value="TRM59627.1"/>
    <property type="molecule type" value="Genomic_DNA"/>
</dbReference>
<comment type="caution">
    <text evidence="1">The sequence shown here is derived from an EMBL/GenBank/DDBJ whole genome shotgun (WGS) entry which is preliminary data.</text>
</comment>
<keyword evidence="2" id="KW-1185">Reference proteome</keyword>
<evidence type="ECO:0000313" key="2">
    <source>
        <dbReference type="Proteomes" id="UP000320762"/>
    </source>
</evidence>
<accession>A0A550C4B3</accession>
<gene>
    <name evidence="1" type="ORF">BD626DRAFT_507818</name>
</gene>
<evidence type="ECO:0000313" key="1">
    <source>
        <dbReference type="EMBL" id="TRM59627.1"/>
    </source>
</evidence>
<dbReference type="AlphaFoldDB" id="A0A550C4B3"/>